<dbReference type="InterPro" id="IPR036439">
    <property type="entry name" value="Dockerin_dom_sf"/>
</dbReference>
<dbReference type="KEGG" id="maqe:RJ40_11150"/>
<reference evidence="1" key="2">
    <citation type="submission" date="2019-02" db="EMBL/GenBank/DDBJ databases">
        <authorList>
            <person name="Chen S.-C."/>
            <person name="Chien H.-H."/>
            <person name="Lai M.-C."/>
        </authorList>
    </citation>
    <scope>NUCLEOTIDE SEQUENCE</scope>
    <source>
        <strain evidence="1">N2F9704</strain>
    </source>
</reference>
<dbReference type="GO" id="GO:0000272">
    <property type="term" value="P:polysaccharide catabolic process"/>
    <property type="evidence" value="ECO:0007669"/>
    <property type="project" value="InterPro"/>
</dbReference>
<dbReference type="EMBL" id="CP036172">
    <property type="protein sequence ID" value="QSZ68010.1"/>
    <property type="molecule type" value="Genomic_DNA"/>
</dbReference>
<dbReference type="Proteomes" id="UP001042704">
    <property type="component" value="Chromosome"/>
</dbReference>
<dbReference type="SUPFAM" id="SSF63446">
    <property type="entry name" value="Type I dockerin domain"/>
    <property type="match status" value="1"/>
</dbReference>
<proteinExistence type="predicted"/>
<name>A0A8A3S8K3_9EURY</name>
<dbReference type="GeneID" id="76424929"/>
<dbReference type="AlphaFoldDB" id="A0A8A3S8K3"/>
<protein>
    <recommendedName>
        <fullName evidence="3">Dockerin domain-containing protein</fullName>
    </recommendedName>
</protein>
<gene>
    <name evidence="1" type="ORF">RJ40_11150</name>
</gene>
<evidence type="ECO:0000313" key="2">
    <source>
        <dbReference type="Proteomes" id="UP001042704"/>
    </source>
</evidence>
<evidence type="ECO:0008006" key="3">
    <source>
        <dbReference type="Google" id="ProtNLM"/>
    </source>
</evidence>
<evidence type="ECO:0000313" key="1">
    <source>
        <dbReference type="EMBL" id="QSZ68010.1"/>
    </source>
</evidence>
<organism evidence="1 2">
    <name type="scientific">Methanofollis aquaemaris</name>
    <dbReference type="NCBI Taxonomy" id="126734"/>
    <lineage>
        <taxon>Archaea</taxon>
        <taxon>Methanobacteriati</taxon>
        <taxon>Methanobacteriota</taxon>
        <taxon>Stenosarchaea group</taxon>
        <taxon>Methanomicrobia</taxon>
        <taxon>Methanomicrobiales</taxon>
        <taxon>Methanomicrobiaceae</taxon>
        <taxon>Methanofollis</taxon>
    </lineage>
</organism>
<sequence length="307" mass="32167">MTKICLLSVCVLAMVCGAACAAEISVQGSSAETGPGVFTVAAGGLDGTEGVGFRLSYDPDYLNITGVTNISGGALNYHLHDGNLSVALIFLETVMAPDDEPLVSVAYTTRSSEPRSVLMRLHDSEYSVGYQNLAFTHEQNGVLSFRKVVADTMKDGNWSARTPARYGYEMVPGAMIRAPSVSNGGKTIFLGDLAVRKYVGGSWADVSPSNVSIAEDGNVTISGDLGDAAKLDLVFTGRVLGDVNANGITNSADARDIAKNATHLSSVDEPGAFYGDVNGDGILDGADARNVTGYAVGILDEHFHQKF</sequence>
<dbReference type="Gene3D" id="1.10.1330.10">
    <property type="entry name" value="Dockerin domain"/>
    <property type="match status" value="1"/>
</dbReference>
<keyword evidence="2" id="KW-1185">Reference proteome</keyword>
<accession>A0A8A3S8K3</accession>
<reference evidence="1" key="1">
    <citation type="journal article" date="2001" name="Int. J. Syst. Evol. Microbiol.">
        <title>Methanofollis aquaemaris sp. nov., a methanogen isolated from an aquaculture fish pond.</title>
        <authorList>
            <person name="Lai M.C."/>
            <person name="Chen S.C."/>
        </authorList>
    </citation>
    <scope>NUCLEOTIDE SEQUENCE</scope>
    <source>
        <strain evidence="1">N2F9704</strain>
    </source>
</reference>
<dbReference type="RefSeq" id="WP_265580939.1">
    <property type="nucleotide sequence ID" value="NZ_CP036172.1"/>
</dbReference>